<name>A0ABQ5SFE2_9CHLO</name>
<accession>A0ABQ5SFE2</accession>
<keyword evidence="2" id="KW-1185">Reference proteome</keyword>
<reference evidence="1 2" key="1">
    <citation type="journal article" date="2023" name="IScience">
        <title>Expanded male sex-determining region conserved during the evolution of homothallism in the green alga Volvox.</title>
        <authorList>
            <person name="Yamamoto K."/>
            <person name="Matsuzaki R."/>
            <person name="Mahakham W."/>
            <person name="Heman W."/>
            <person name="Sekimoto H."/>
            <person name="Kawachi M."/>
            <person name="Minakuchi Y."/>
            <person name="Toyoda A."/>
            <person name="Nozaki H."/>
        </authorList>
    </citation>
    <scope>NUCLEOTIDE SEQUENCE [LARGE SCALE GENOMIC DNA]</scope>
    <source>
        <strain evidence="1 2">NIES-4468</strain>
    </source>
</reference>
<dbReference type="Proteomes" id="UP001165090">
    <property type="component" value="Unassembled WGS sequence"/>
</dbReference>
<organism evidence="1 2">
    <name type="scientific">Volvox africanus</name>
    <dbReference type="NCBI Taxonomy" id="51714"/>
    <lineage>
        <taxon>Eukaryota</taxon>
        <taxon>Viridiplantae</taxon>
        <taxon>Chlorophyta</taxon>
        <taxon>core chlorophytes</taxon>
        <taxon>Chlorophyceae</taxon>
        <taxon>CS clade</taxon>
        <taxon>Chlamydomonadales</taxon>
        <taxon>Volvocaceae</taxon>
        <taxon>Volvox</taxon>
    </lineage>
</organism>
<protein>
    <submittedName>
        <fullName evidence="1">Uncharacterized protein</fullName>
    </submittedName>
</protein>
<comment type="caution">
    <text evidence="1">The sequence shown here is derived from an EMBL/GenBank/DDBJ whole genome shotgun (WGS) entry which is preliminary data.</text>
</comment>
<sequence length="420" mass="44346">MDVLLGLRVKVPATEWGLQEGAFWGVIVQLGIDTSGSSCVGIQFDGRDLFHWPTDMVIEWLADSILMFKRPRLGAPDKTILRPTASQREPAPWMGAENVLRHASEHNTGQRCKGIPPDDPRASPPAALGLVHTSNTSIGTADAERERDCSGIVDPIGQVPNDGVECGAASDEVRIGRAFEPTAQESLRTCSRSTSSNSSGGICAAGRGLMADASSSSLQGPASEDLSADRLEVESAGAADMISDAGDMPGSARGDAGCGARGQAVGCPARNKQRRDYHSVGVELIERLTAQHSAGSSGIVPWTAANQDIQDPRVADQSCEGHDLMQESAPQVPAALERCQMSPRLAPSALMERSRTQLLQVMPPSAQLPNPVNQLGRLSIKPERRSAGDGTKASLARIGNLPKNGMSALAAGFPLGYHMY</sequence>
<proteinExistence type="predicted"/>
<dbReference type="EMBL" id="BSDZ01000079">
    <property type="protein sequence ID" value="GLI68062.1"/>
    <property type="molecule type" value="Genomic_DNA"/>
</dbReference>
<gene>
    <name evidence="1" type="ORF">VaNZ11_012390</name>
</gene>
<evidence type="ECO:0000313" key="2">
    <source>
        <dbReference type="Proteomes" id="UP001165090"/>
    </source>
</evidence>
<evidence type="ECO:0000313" key="1">
    <source>
        <dbReference type="EMBL" id="GLI68062.1"/>
    </source>
</evidence>